<reference evidence="3 4" key="1">
    <citation type="submission" date="2016-06" db="EMBL/GenBank/DDBJ databases">
        <title>The Draft Genome Sequence and Annotation of the Desert Woodrat Neotoma lepida.</title>
        <authorList>
            <person name="Campbell M."/>
            <person name="Oakeson K.F."/>
            <person name="Yandell M."/>
            <person name="Halpert J.R."/>
            <person name="Dearing D."/>
        </authorList>
    </citation>
    <scope>NUCLEOTIDE SEQUENCE [LARGE SCALE GENOMIC DNA]</scope>
    <source>
        <strain evidence="3">417</strain>
        <tissue evidence="3">Liver</tissue>
    </source>
</reference>
<dbReference type="PROSITE" id="PS50297">
    <property type="entry name" value="ANK_REP_REGION"/>
    <property type="match status" value="1"/>
</dbReference>
<dbReference type="OrthoDB" id="2428204at2759"/>
<dbReference type="GO" id="GO:0061172">
    <property type="term" value="P:regulation of establishment of bipolar cell polarity"/>
    <property type="evidence" value="ECO:0007669"/>
    <property type="project" value="TreeGrafter"/>
</dbReference>
<dbReference type="EMBL" id="LZPO01000720">
    <property type="protein sequence ID" value="OBS83639.1"/>
    <property type="molecule type" value="Genomic_DNA"/>
</dbReference>
<accession>A0A1A6HZJ4</accession>
<dbReference type="PANTHER" id="PTHR21437:SF3">
    <property type="entry name" value="ANKYRIN REPEAT AND FIBRONECTIN TYPE-III DOMAIN-CONTAINING PROTEIN 1"/>
    <property type="match status" value="1"/>
</dbReference>
<dbReference type="InterPro" id="IPR036770">
    <property type="entry name" value="Ankyrin_rpt-contain_sf"/>
</dbReference>
<evidence type="ECO:0000256" key="1">
    <source>
        <dbReference type="PROSITE-ProRule" id="PRU00023"/>
    </source>
</evidence>
<gene>
    <name evidence="3" type="ORF">A6R68_22354</name>
</gene>
<dbReference type="GO" id="GO:0005819">
    <property type="term" value="C:spindle"/>
    <property type="evidence" value="ECO:0007669"/>
    <property type="project" value="TreeGrafter"/>
</dbReference>
<dbReference type="SUPFAM" id="SSF48403">
    <property type="entry name" value="Ankyrin repeat"/>
    <property type="match status" value="1"/>
</dbReference>
<name>A0A1A6HZJ4_NEOLE</name>
<dbReference type="STRING" id="56216.A0A1A6HZJ4"/>
<organism evidence="3 4">
    <name type="scientific">Neotoma lepida</name>
    <name type="common">Desert woodrat</name>
    <dbReference type="NCBI Taxonomy" id="56216"/>
    <lineage>
        <taxon>Eukaryota</taxon>
        <taxon>Metazoa</taxon>
        <taxon>Chordata</taxon>
        <taxon>Craniata</taxon>
        <taxon>Vertebrata</taxon>
        <taxon>Euteleostomi</taxon>
        <taxon>Mammalia</taxon>
        <taxon>Eutheria</taxon>
        <taxon>Euarchontoglires</taxon>
        <taxon>Glires</taxon>
        <taxon>Rodentia</taxon>
        <taxon>Myomorpha</taxon>
        <taxon>Muroidea</taxon>
        <taxon>Cricetidae</taxon>
        <taxon>Neotominae</taxon>
        <taxon>Neotoma</taxon>
    </lineage>
</organism>
<dbReference type="PANTHER" id="PTHR21437">
    <property type="entry name" value="WIDE AWAKE"/>
    <property type="match status" value="1"/>
</dbReference>
<dbReference type="InterPro" id="IPR002110">
    <property type="entry name" value="Ankyrin_rpt"/>
</dbReference>
<feature type="compositionally biased region" description="Polar residues" evidence="2">
    <location>
        <begin position="69"/>
        <end position="80"/>
    </location>
</feature>
<dbReference type="Pfam" id="PF12796">
    <property type="entry name" value="Ank_2"/>
    <property type="match status" value="1"/>
</dbReference>
<dbReference type="PROSITE" id="PS50088">
    <property type="entry name" value="ANK_REPEAT"/>
    <property type="match status" value="1"/>
</dbReference>
<keyword evidence="4" id="KW-1185">Reference proteome</keyword>
<evidence type="ECO:0000256" key="2">
    <source>
        <dbReference type="SAM" id="MobiDB-lite"/>
    </source>
</evidence>
<evidence type="ECO:0000313" key="4">
    <source>
        <dbReference type="Proteomes" id="UP000092124"/>
    </source>
</evidence>
<feature type="repeat" description="ANK" evidence="1">
    <location>
        <begin position="181"/>
        <end position="206"/>
    </location>
</feature>
<dbReference type="Proteomes" id="UP000092124">
    <property type="component" value="Unassembled WGS sequence"/>
</dbReference>
<sequence>MGTEGMEIYQPFYCRTSAGIQDAKRLPENDLQAYKELVSPRHSTKLKPKAEETLGLSSRIRLQEPTPPTGQFQPQRQTPKSAPECVQTESTLARRDLNVEHGIHRRLYRNLSEKLKGSHSSFDEAYFKTRTDRLSLRKTSVNFQGNEAMFEAVEQQDLDAVQLLLYQYTPEELDLNTPNSEGLTPLDIAIMTNNVPIARILLRTGARESPHFVSRESRAMHLNTLVQEAQDRVSELSAQVENEGFTLDNTEKEKQLKAWEWRYRLYRRMKTGFEHASEYAQRTEARAPEVPTNACLMVTSSTSLTVSFQEPLSVNAAVVTRYKGTALPIFSLWSFLESQNIAVHINVKVQEGTTVKKLFSDAQPSSAASSYLLSVPQDPCFQ</sequence>
<comment type="caution">
    <text evidence="3">The sequence shown here is derived from an EMBL/GenBank/DDBJ whole genome shotgun (WGS) entry which is preliminary data.</text>
</comment>
<keyword evidence="1" id="KW-0040">ANK repeat</keyword>
<proteinExistence type="predicted"/>
<dbReference type="GO" id="GO:0000132">
    <property type="term" value="P:establishment of mitotic spindle orientation"/>
    <property type="evidence" value="ECO:0007669"/>
    <property type="project" value="TreeGrafter"/>
</dbReference>
<protein>
    <submittedName>
        <fullName evidence="3">Uncharacterized protein</fullName>
    </submittedName>
</protein>
<feature type="region of interest" description="Disordered" evidence="2">
    <location>
        <begin position="41"/>
        <end position="83"/>
    </location>
</feature>
<dbReference type="InterPro" id="IPR039269">
    <property type="entry name" value="ANKFN1"/>
</dbReference>
<dbReference type="SMART" id="SM00248">
    <property type="entry name" value="ANK"/>
    <property type="match status" value="2"/>
</dbReference>
<evidence type="ECO:0000313" key="3">
    <source>
        <dbReference type="EMBL" id="OBS83639.1"/>
    </source>
</evidence>
<dbReference type="AlphaFoldDB" id="A0A1A6HZJ4"/>
<dbReference type="Gene3D" id="1.25.40.20">
    <property type="entry name" value="Ankyrin repeat-containing domain"/>
    <property type="match status" value="1"/>
</dbReference>